<dbReference type="AlphaFoldDB" id="Q10V79"/>
<reference evidence="2" key="1">
    <citation type="submission" date="2006-06" db="EMBL/GenBank/DDBJ databases">
        <title>Complete sequence of Trichodesmium erythraeum IMS101.</title>
        <authorList>
            <consortium name="US DOE Joint Genome Institute"/>
            <person name="Copeland A."/>
            <person name="Lucas S."/>
            <person name="Lapidus A."/>
            <person name="Barry K."/>
            <person name="Detter J.C."/>
            <person name="Glavina del Rio T."/>
            <person name="Hammon N."/>
            <person name="Israni S."/>
            <person name="Dalin E."/>
            <person name="Tice H."/>
            <person name="Pitluck S."/>
            <person name="Kiss H."/>
            <person name="Munk A.C."/>
            <person name="Brettin T."/>
            <person name="Bruce D."/>
            <person name="Han C."/>
            <person name="Tapia R."/>
            <person name="Gilna P."/>
            <person name="Schmutz J."/>
            <person name="Larimer F."/>
            <person name="Land M."/>
            <person name="Hauser L."/>
            <person name="Kyrpides N."/>
            <person name="Kim E."/>
            <person name="Richardson P."/>
        </authorList>
    </citation>
    <scope>NUCLEOTIDE SEQUENCE [LARGE SCALE GENOMIC DNA]</scope>
    <source>
        <strain evidence="2">IMS101</strain>
    </source>
</reference>
<dbReference type="RefSeq" id="WP_011614142.1">
    <property type="nucleotide sequence ID" value="NC_008312.1"/>
</dbReference>
<dbReference type="Pfam" id="PF13358">
    <property type="entry name" value="DDE_3"/>
    <property type="match status" value="1"/>
</dbReference>
<accession>Q10V79</accession>
<dbReference type="InterPro" id="IPR038717">
    <property type="entry name" value="Tc1-like_DDE_dom"/>
</dbReference>
<dbReference type="HOGENOM" id="CLU_056788_14_0_3"/>
<dbReference type="PANTHER" id="PTHR46564">
    <property type="entry name" value="TRANSPOSASE"/>
    <property type="match status" value="1"/>
</dbReference>
<organism evidence="2">
    <name type="scientific">Trichodesmium erythraeum (strain IMS101)</name>
    <dbReference type="NCBI Taxonomy" id="203124"/>
    <lineage>
        <taxon>Bacteria</taxon>
        <taxon>Bacillati</taxon>
        <taxon>Cyanobacteriota</taxon>
        <taxon>Cyanophyceae</taxon>
        <taxon>Oscillatoriophycideae</taxon>
        <taxon>Oscillatoriales</taxon>
        <taxon>Microcoleaceae</taxon>
        <taxon>Trichodesmium</taxon>
    </lineage>
</organism>
<dbReference type="STRING" id="203124.Tery_4927"/>
<name>Q10V79_TRIEI</name>
<dbReference type="InterPro" id="IPR036397">
    <property type="entry name" value="RNaseH_sf"/>
</dbReference>
<feature type="domain" description="Tc1-like transposase DDE" evidence="1">
    <location>
        <begin position="15"/>
        <end position="72"/>
    </location>
</feature>
<evidence type="ECO:0000259" key="1">
    <source>
        <dbReference type="Pfam" id="PF13358"/>
    </source>
</evidence>
<dbReference type="EMBL" id="CP000393">
    <property type="protein sequence ID" value="ABG53845.1"/>
    <property type="molecule type" value="Genomic_DNA"/>
</dbReference>
<proteinExistence type="predicted"/>
<protein>
    <recommendedName>
        <fullName evidence="1">Tc1-like transposase DDE domain-containing protein</fullName>
    </recommendedName>
</protein>
<dbReference type="Gene3D" id="3.30.420.10">
    <property type="entry name" value="Ribonuclease H-like superfamily/Ribonuclease H"/>
    <property type="match status" value="1"/>
</dbReference>
<dbReference type="PANTHER" id="PTHR46564:SF1">
    <property type="entry name" value="TRANSPOSASE"/>
    <property type="match status" value="1"/>
</dbReference>
<dbReference type="eggNOG" id="COG3335">
    <property type="taxonomic scope" value="Bacteria"/>
</dbReference>
<evidence type="ECO:0000313" key="2">
    <source>
        <dbReference type="EMBL" id="ABG53845.1"/>
    </source>
</evidence>
<gene>
    <name evidence="2" type="ordered locus">Tery_4927</name>
</gene>
<sequence>MTCLRTGWKIVPIPKLQPGQVIILDNATFHKSVYIEELVAKQRCEIWYLPPYSPDFNKIECWWFVLKNDLQTKTEEI</sequence>
<dbReference type="GO" id="GO:0003676">
    <property type="term" value="F:nucleic acid binding"/>
    <property type="evidence" value="ECO:0007669"/>
    <property type="project" value="InterPro"/>
</dbReference>
<dbReference type="KEGG" id="ter:Tery_4927"/>